<dbReference type="InterPro" id="IPR011029">
    <property type="entry name" value="DEATH-like_dom_sf"/>
</dbReference>
<evidence type="ECO:0000313" key="4">
    <source>
        <dbReference type="Proteomes" id="UP001159427"/>
    </source>
</evidence>
<protein>
    <recommendedName>
        <fullName evidence="2">CARD domain-containing protein</fullName>
    </recommendedName>
</protein>
<sequence>MVDKGSHLAIEFFESHFGNGAEQAVNTAAVAKPPSTLASPVHSSVECSTTRSRVYNNAHHSQIRRSSDDREDGLLLEDQHQGELQLVVDKSWFSSPQENLPCPMEAFPDQVEVKESIPACSRGLMLPSTCRPQLGQSNGTDNVSAQRPSYAESPIGPSQQNASLGVGDVTCVSSADEIEREIADAMESVPFQCTTIPQQEAGRIARDPIVSGIAKDGKLGGVNGDGFLSDADDYVLLCLFKRRIIARDILEHALYAIPGNKYQEIFPKIKKDEALVYHGTEFPMGEEDKTMLECSLHRRLEIADVLYVQCKMVLGHVFSVEEPCTRKVTVSEILSKSNERITAGFSVKIIINCRGSTDKLYEDKVRVIIQSGSTSLRLIFPVSHYEASIFPRLNDSSVTCMPDEDRKALRRCHVALLDNIGDVMVLCDLLYQYDIFSIGDIEEVKSLIKRRDRNAYVLSAIQTRGNVLDFFIKVMQAKRENQGAAAILQEMRRQVYSGAVK</sequence>
<gene>
    <name evidence="3" type="ORF">PEVE_00029049</name>
</gene>
<name>A0ABN8MBW7_9CNID</name>
<dbReference type="Proteomes" id="UP001159427">
    <property type="component" value="Unassembled WGS sequence"/>
</dbReference>
<dbReference type="InterPro" id="IPR001315">
    <property type="entry name" value="CARD"/>
</dbReference>
<evidence type="ECO:0000259" key="2">
    <source>
        <dbReference type="PROSITE" id="PS50209"/>
    </source>
</evidence>
<dbReference type="PROSITE" id="PS50209">
    <property type="entry name" value="CARD"/>
    <property type="match status" value="1"/>
</dbReference>
<proteinExistence type="predicted"/>
<dbReference type="Gene3D" id="1.10.533.10">
    <property type="entry name" value="Death Domain, Fas"/>
    <property type="match status" value="1"/>
</dbReference>
<reference evidence="3 4" key="1">
    <citation type="submission" date="2022-05" db="EMBL/GenBank/DDBJ databases">
        <authorList>
            <consortium name="Genoscope - CEA"/>
            <person name="William W."/>
        </authorList>
    </citation>
    <scope>NUCLEOTIDE SEQUENCE [LARGE SCALE GENOMIC DNA]</scope>
</reference>
<dbReference type="CDD" id="cd01671">
    <property type="entry name" value="CARD"/>
    <property type="match status" value="1"/>
</dbReference>
<dbReference type="EMBL" id="CALNXI010000404">
    <property type="protein sequence ID" value="CAH3026434.1"/>
    <property type="molecule type" value="Genomic_DNA"/>
</dbReference>
<feature type="compositionally biased region" description="Polar residues" evidence="1">
    <location>
        <begin position="131"/>
        <end position="147"/>
    </location>
</feature>
<dbReference type="SUPFAM" id="SSF47986">
    <property type="entry name" value="DEATH domain"/>
    <property type="match status" value="1"/>
</dbReference>
<accession>A0ABN8MBW7</accession>
<evidence type="ECO:0000256" key="1">
    <source>
        <dbReference type="SAM" id="MobiDB-lite"/>
    </source>
</evidence>
<keyword evidence="4" id="KW-1185">Reference proteome</keyword>
<evidence type="ECO:0000313" key="3">
    <source>
        <dbReference type="EMBL" id="CAH3026434.1"/>
    </source>
</evidence>
<organism evidence="3 4">
    <name type="scientific">Porites evermanni</name>
    <dbReference type="NCBI Taxonomy" id="104178"/>
    <lineage>
        <taxon>Eukaryota</taxon>
        <taxon>Metazoa</taxon>
        <taxon>Cnidaria</taxon>
        <taxon>Anthozoa</taxon>
        <taxon>Hexacorallia</taxon>
        <taxon>Scleractinia</taxon>
        <taxon>Fungiina</taxon>
        <taxon>Poritidae</taxon>
        <taxon>Porites</taxon>
    </lineage>
</organism>
<feature type="domain" description="CARD" evidence="2">
    <location>
        <begin position="401"/>
        <end position="466"/>
    </location>
</feature>
<dbReference type="Pfam" id="PF00619">
    <property type="entry name" value="CARD"/>
    <property type="match status" value="1"/>
</dbReference>
<comment type="caution">
    <text evidence="3">The sequence shown here is derived from an EMBL/GenBank/DDBJ whole genome shotgun (WGS) entry which is preliminary data.</text>
</comment>
<feature type="region of interest" description="Disordered" evidence="1">
    <location>
        <begin position="131"/>
        <end position="161"/>
    </location>
</feature>